<dbReference type="InterPro" id="IPR047057">
    <property type="entry name" value="MerR_fam"/>
</dbReference>
<accession>A0A846YFF4</accession>
<dbReference type="PANTHER" id="PTHR30204:SF93">
    <property type="entry name" value="HTH MERR-TYPE DOMAIN-CONTAINING PROTEIN"/>
    <property type="match status" value="1"/>
</dbReference>
<feature type="region of interest" description="Disordered" evidence="2">
    <location>
        <begin position="115"/>
        <end position="168"/>
    </location>
</feature>
<dbReference type="InterPro" id="IPR009061">
    <property type="entry name" value="DNA-bd_dom_put_sf"/>
</dbReference>
<dbReference type="InterPro" id="IPR000551">
    <property type="entry name" value="MerR-type_HTH_dom"/>
</dbReference>
<comment type="caution">
    <text evidence="4">The sequence shown here is derived from an EMBL/GenBank/DDBJ whole genome shotgun (WGS) entry which is preliminary data.</text>
</comment>
<dbReference type="PROSITE" id="PS50937">
    <property type="entry name" value="HTH_MERR_2"/>
    <property type="match status" value="1"/>
</dbReference>
<dbReference type="EMBL" id="JAAXOT010000004">
    <property type="protein sequence ID" value="NKY56412.1"/>
    <property type="molecule type" value="Genomic_DNA"/>
</dbReference>
<protein>
    <submittedName>
        <fullName evidence="4">MerR family transcriptional regulator</fullName>
    </submittedName>
</protein>
<proteinExistence type="predicted"/>
<sequence>MRIRDLSLATGASPRMLRHYEGAGILSPERDTNGYRNYHPEDVQTVDHIRCLLASGLSLSEAAAILQVACIDPAGASDAERAAALAQLDERTAQLDAGIARLQAQKAEILGLRSSIGTPASPASNRSAADATGRAHTAGRQAAHAVSVPEPSRGNGSVENTTSTATSK</sequence>
<organism evidence="4 5">
    <name type="scientific">Nocardia flavorosea</name>
    <dbReference type="NCBI Taxonomy" id="53429"/>
    <lineage>
        <taxon>Bacteria</taxon>
        <taxon>Bacillati</taxon>
        <taxon>Actinomycetota</taxon>
        <taxon>Actinomycetes</taxon>
        <taxon>Mycobacteriales</taxon>
        <taxon>Nocardiaceae</taxon>
        <taxon>Nocardia</taxon>
    </lineage>
</organism>
<gene>
    <name evidence="4" type="ORF">HGA15_09660</name>
</gene>
<dbReference type="Proteomes" id="UP000570678">
    <property type="component" value="Unassembled WGS sequence"/>
</dbReference>
<dbReference type="RefSeq" id="WP_084493012.1">
    <property type="nucleotide sequence ID" value="NZ_JAAXOT010000004.1"/>
</dbReference>
<dbReference type="GO" id="GO:0003700">
    <property type="term" value="F:DNA-binding transcription factor activity"/>
    <property type="evidence" value="ECO:0007669"/>
    <property type="project" value="InterPro"/>
</dbReference>
<evidence type="ECO:0000259" key="3">
    <source>
        <dbReference type="PROSITE" id="PS50937"/>
    </source>
</evidence>
<dbReference type="SUPFAM" id="SSF46955">
    <property type="entry name" value="Putative DNA-binding domain"/>
    <property type="match status" value="1"/>
</dbReference>
<dbReference type="AlphaFoldDB" id="A0A846YFF4"/>
<dbReference type="Gene3D" id="1.10.1660.10">
    <property type="match status" value="1"/>
</dbReference>
<dbReference type="PANTHER" id="PTHR30204">
    <property type="entry name" value="REDOX-CYCLING DRUG-SENSING TRANSCRIPTIONAL ACTIVATOR SOXR"/>
    <property type="match status" value="1"/>
</dbReference>
<keyword evidence="1" id="KW-0238">DNA-binding</keyword>
<feature type="compositionally biased region" description="Polar residues" evidence="2">
    <location>
        <begin position="154"/>
        <end position="168"/>
    </location>
</feature>
<evidence type="ECO:0000256" key="2">
    <source>
        <dbReference type="SAM" id="MobiDB-lite"/>
    </source>
</evidence>
<keyword evidence="5" id="KW-1185">Reference proteome</keyword>
<evidence type="ECO:0000313" key="4">
    <source>
        <dbReference type="EMBL" id="NKY56412.1"/>
    </source>
</evidence>
<evidence type="ECO:0000256" key="1">
    <source>
        <dbReference type="ARBA" id="ARBA00023125"/>
    </source>
</evidence>
<feature type="compositionally biased region" description="Polar residues" evidence="2">
    <location>
        <begin position="115"/>
        <end position="127"/>
    </location>
</feature>
<feature type="domain" description="HTH merR-type" evidence="3">
    <location>
        <begin position="1"/>
        <end position="68"/>
    </location>
</feature>
<dbReference type="Pfam" id="PF13411">
    <property type="entry name" value="MerR_1"/>
    <property type="match status" value="1"/>
</dbReference>
<evidence type="ECO:0000313" key="5">
    <source>
        <dbReference type="Proteomes" id="UP000570678"/>
    </source>
</evidence>
<dbReference type="GO" id="GO:0003677">
    <property type="term" value="F:DNA binding"/>
    <property type="evidence" value="ECO:0007669"/>
    <property type="project" value="UniProtKB-KW"/>
</dbReference>
<dbReference type="SMART" id="SM00422">
    <property type="entry name" value="HTH_MERR"/>
    <property type="match status" value="1"/>
</dbReference>
<reference evidence="4 5" key="1">
    <citation type="submission" date="2020-04" db="EMBL/GenBank/DDBJ databases">
        <title>MicrobeNet Type strains.</title>
        <authorList>
            <person name="Nicholson A.C."/>
        </authorList>
    </citation>
    <scope>NUCLEOTIDE SEQUENCE [LARGE SCALE GENOMIC DNA]</scope>
    <source>
        <strain evidence="4 5">JCM 3332</strain>
    </source>
</reference>
<name>A0A846YFF4_9NOCA</name>